<gene>
    <name evidence="2" type="ORF">FAZ69_30465</name>
</gene>
<evidence type="ECO:0000313" key="2">
    <source>
        <dbReference type="EMBL" id="TKC79189.1"/>
    </source>
</evidence>
<sequence length="98" mass="10468">MNVLPAANMRVPSELGVSAVIAPLVLPPEDAVGEAQVMAPLELDEAPDDELEPEPEVEPELVPVLEPDVEPEVEPVPELDVEPEPEVVPEVVPVPLDD</sequence>
<keyword evidence="3" id="KW-1185">Reference proteome</keyword>
<protein>
    <submittedName>
        <fullName evidence="2">Uncharacterized protein</fullName>
    </submittedName>
</protein>
<organism evidence="2 3">
    <name type="scientific">Trinickia terrae</name>
    <dbReference type="NCBI Taxonomy" id="2571161"/>
    <lineage>
        <taxon>Bacteria</taxon>
        <taxon>Pseudomonadati</taxon>
        <taxon>Pseudomonadota</taxon>
        <taxon>Betaproteobacteria</taxon>
        <taxon>Burkholderiales</taxon>
        <taxon>Burkholderiaceae</taxon>
        <taxon>Trinickia</taxon>
    </lineage>
</organism>
<dbReference type="RefSeq" id="WP_136898817.1">
    <property type="nucleotide sequence ID" value="NZ_SWJE01000024.1"/>
</dbReference>
<proteinExistence type="predicted"/>
<dbReference type="EMBL" id="SWJE01000024">
    <property type="protein sequence ID" value="TKC79189.1"/>
    <property type="molecule type" value="Genomic_DNA"/>
</dbReference>
<accession>A0A4U1HE16</accession>
<dbReference type="AlphaFoldDB" id="A0A4U1HE16"/>
<evidence type="ECO:0000256" key="1">
    <source>
        <dbReference type="SAM" id="MobiDB-lite"/>
    </source>
</evidence>
<feature type="region of interest" description="Disordered" evidence="1">
    <location>
        <begin position="67"/>
        <end position="86"/>
    </location>
</feature>
<name>A0A4U1HE16_9BURK</name>
<dbReference type="Proteomes" id="UP000305539">
    <property type="component" value="Unassembled WGS sequence"/>
</dbReference>
<comment type="caution">
    <text evidence="2">The sequence shown here is derived from an EMBL/GenBank/DDBJ whole genome shotgun (WGS) entry which is preliminary data.</text>
</comment>
<reference evidence="2 3" key="1">
    <citation type="submission" date="2019-04" db="EMBL/GenBank/DDBJ databases">
        <title>Trinickia sp. 7GSK02, isolated from subtropical forest soil.</title>
        <authorList>
            <person name="Gao Z.-H."/>
            <person name="Qiu L.-H."/>
        </authorList>
    </citation>
    <scope>NUCLEOTIDE SEQUENCE [LARGE SCALE GENOMIC DNA]</scope>
    <source>
        <strain evidence="2 3">7GSK02</strain>
    </source>
</reference>
<evidence type="ECO:0000313" key="3">
    <source>
        <dbReference type="Proteomes" id="UP000305539"/>
    </source>
</evidence>